<feature type="disulfide bond" evidence="16">
    <location>
        <begin position="91"/>
        <end position="120"/>
    </location>
</feature>
<dbReference type="Gene3D" id="2.60.40.10">
    <property type="entry name" value="Immunoglobulins"/>
    <property type="match status" value="1"/>
</dbReference>
<keyword evidence="10" id="KW-0654">Proteoglycan</keyword>
<dbReference type="InterPro" id="IPR000884">
    <property type="entry name" value="TSP1_rpt"/>
</dbReference>
<evidence type="ECO:0000256" key="3">
    <source>
        <dbReference type="ARBA" id="ARBA00022525"/>
    </source>
</evidence>
<dbReference type="InterPro" id="IPR010909">
    <property type="entry name" value="PLAC"/>
</dbReference>
<feature type="region of interest" description="Disordered" evidence="17">
    <location>
        <begin position="1222"/>
        <end position="1272"/>
    </location>
</feature>
<dbReference type="GO" id="GO:0030198">
    <property type="term" value="P:extracellular matrix organization"/>
    <property type="evidence" value="ECO:0007669"/>
    <property type="project" value="InterPro"/>
</dbReference>
<dbReference type="InterPro" id="IPR036880">
    <property type="entry name" value="Kunitz_BPTI_sf"/>
</dbReference>
<feature type="domain" description="BPTI/Kunitz inhibitor" evidence="19">
    <location>
        <begin position="1163"/>
        <end position="1215"/>
    </location>
</feature>
<keyword evidence="9" id="KW-0722">Serine protease inhibitor</keyword>
<keyword evidence="13" id="KW-0393">Immunoglobulin domain</keyword>
<dbReference type="InterPro" id="IPR010294">
    <property type="entry name" value="ADAMTS_spacer1"/>
</dbReference>
<feature type="domain" description="PLAC" evidence="21">
    <location>
        <begin position="1983"/>
        <end position="2022"/>
    </location>
</feature>
<dbReference type="PRINTS" id="PR01857">
    <property type="entry name" value="ADAMTSFAMILY"/>
</dbReference>
<feature type="signal peptide" evidence="18">
    <location>
        <begin position="1"/>
        <end position="24"/>
    </location>
</feature>
<dbReference type="GO" id="GO:0004222">
    <property type="term" value="F:metalloendopeptidase activity"/>
    <property type="evidence" value="ECO:0007669"/>
    <property type="project" value="TreeGrafter"/>
</dbReference>
<dbReference type="CDD" id="cd00096">
    <property type="entry name" value="Ig"/>
    <property type="match status" value="1"/>
</dbReference>
<dbReference type="PROSITE" id="PS50279">
    <property type="entry name" value="BPTI_KUNITZ_2"/>
    <property type="match status" value="9"/>
</dbReference>
<dbReference type="SMART" id="SM00409">
    <property type="entry name" value="IG"/>
    <property type="match status" value="1"/>
</dbReference>
<dbReference type="Proteomes" id="UP000038045">
    <property type="component" value="Unplaced"/>
</dbReference>
<evidence type="ECO:0000256" key="1">
    <source>
        <dbReference type="ARBA" id="ARBA00004302"/>
    </source>
</evidence>
<feature type="chain" id="PRO_5005891059" description="Papilin" evidence="18">
    <location>
        <begin position="25"/>
        <end position="2023"/>
    </location>
</feature>
<dbReference type="GO" id="GO:0016477">
    <property type="term" value="P:cell migration"/>
    <property type="evidence" value="ECO:0007669"/>
    <property type="project" value="UniProtKB-ARBA"/>
</dbReference>
<dbReference type="SMART" id="SM00209">
    <property type="entry name" value="TSP1"/>
    <property type="match status" value="6"/>
</dbReference>
<feature type="compositionally biased region" description="Low complexity" evidence="17">
    <location>
        <begin position="1246"/>
        <end position="1262"/>
    </location>
</feature>
<evidence type="ECO:0000256" key="6">
    <source>
        <dbReference type="ARBA" id="ARBA00022729"/>
    </source>
</evidence>
<dbReference type="FunFam" id="4.10.410.10:FF:000020">
    <property type="entry name" value="Collagen, type VI, alpha 3"/>
    <property type="match status" value="1"/>
</dbReference>
<dbReference type="Pfam" id="PF19236">
    <property type="entry name" value="ADAMTS_CR_3"/>
    <property type="match status" value="1"/>
</dbReference>
<dbReference type="SUPFAM" id="SSF57362">
    <property type="entry name" value="BPTI-like"/>
    <property type="match status" value="9"/>
</dbReference>
<evidence type="ECO:0000256" key="15">
    <source>
        <dbReference type="ARBA" id="ARBA00074534"/>
    </source>
</evidence>
<feature type="domain" description="BPTI/Kunitz inhibitor" evidence="19">
    <location>
        <begin position="1102"/>
        <end position="1154"/>
    </location>
</feature>
<feature type="domain" description="BPTI/Kunitz inhibitor" evidence="19">
    <location>
        <begin position="1683"/>
        <end position="1734"/>
    </location>
</feature>
<dbReference type="PROSITE" id="PS00280">
    <property type="entry name" value="BPTI_KUNITZ_1"/>
    <property type="match status" value="6"/>
</dbReference>
<dbReference type="InterPro" id="IPR013783">
    <property type="entry name" value="Ig-like_fold"/>
</dbReference>
<dbReference type="PROSITE" id="PS50835">
    <property type="entry name" value="IG_LIKE"/>
    <property type="match status" value="1"/>
</dbReference>
<dbReference type="SMART" id="SM00131">
    <property type="entry name" value="KU"/>
    <property type="match status" value="9"/>
</dbReference>
<dbReference type="Gene3D" id="2.20.100.10">
    <property type="entry name" value="Thrombospondin type-1 (TSP1) repeat"/>
    <property type="match status" value="6"/>
</dbReference>
<dbReference type="InterPro" id="IPR020901">
    <property type="entry name" value="Prtase_inh_Kunz-CS"/>
</dbReference>
<feature type="compositionally biased region" description="Acidic residues" evidence="17">
    <location>
        <begin position="768"/>
        <end position="777"/>
    </location>
</feature>
<dbReference type="WBParaSite" id="PTRK_0000185600.2">
    <property type="protein sequence ID" value="PTRK_0000185600.2"/>
    <property type="gene ID" value="PTRK_0000185600"/>
</dbReference>
<dbReference type="Pfam" id="PF00090">
    <property type="entry name" value="TSP_1"/>
    <property type="match status" value="1"/>
</dbReference>
<dbReference type="GO" id="GO:0005604">
    <property type="term" value="C:basement membrane"/>
    <property type="evidence" value="ECO:0007669"/>
    <property type="project" value="UniProtKB-SubCell"/>
</dbReference>
<dbReference type="SUPFAM" id="SSF48726">
    <property type="entry name" value="Immunoglobulin"/>
    <property type="match status" value="1"/>
</dbReference>
<evidence type="ECO:0000256" key="18">
    <source>
        <dbReference type="SAM" id="SignalP"/>
    </source>
</evidence>
<comment type="subcellular location">
    <subcellularLocation>
        <location evidence="1">Secreted</location>
        <location evidence="1">Extracellular space</location>
        <location evidence="1">Extracellular matrix</location>
        <location evidence="1">Basement membrane</location>
    </subcellularLocation>
</comment>
<keyword evidence="3" id="KW-0964">Secreted</keyword>
<dbReference type="GO" id="GO:0004867">
    <property type="term" value="F:serine-type endopeptidase inhibitor activity"/>
    <property type="evidence" value="ECO:0007669"/>
    <property type="project" value="UniProtKB-KW"/>
</dbReference>
<feature type="domain" description="BPTI/Kunitz inhibitor" evidence="19">
    <location>
        <begin position="1512"/>
        <end position="1562"/>
    </location>
</feature>
<keyword evidence="7" id="KW-0677">Repeat</keyword>
<keyword evidence="11 16" id="KW-1015">Disulfide bond</keyword>
<keyword evidence="8" id="KW-0084">Basement membrane</keyword>
<dbReference type="PANTHER" id="PTHR13723">
    <property type="entry name" value="ADAMTS A DISINTEGRIN AND METALLOPROTEASE WITH THROMBOSPONDIN MOTIFS PROTEASE"/>
    <property type="match status" value="1"/>
</dbReference>
<keyword evidence="12" id="KW-0325">Glycoprotein</keyword>
<dbReference type="PROSITE" id="PS50900">
    <property type="entry name" value="PLAC"/>
    <property type="match status" value="1"/>
</dbReference>
<dbReference type="Pfam" id="PF19030">
    <property type="entry name" value="TSP1_ADAMTS"/>
    <property type="match status" value="5"/>
</dbReference>
<dbReference type="Gene3D" id="2.60.120.830">
    <property type="match status" value="1"/>
</dbReference>
<evidence type="ECO:0000256" key="4">
    <source>
        <dbReference type="ARBA" id="ARBA00022530"/>
    </source>
</evidence>
<organism evidence="22 23">
    <name type="scientific">Parastrongyloides trichosuri</name>
    <name type="common">Possum-specific nematode worm</name>
    <dbReference type="NCBI Taxonomy" id="131310"/>
    <lineage>
        <taxon>Eukaryota</taxon>
        <taxon>Metazoa</taxon>
        <taxon>Ecdysozoa</taxon>
        <taxon>Nematoda</taxon>
        <taxon>Chromadorea</taxon>
        <taxon>Rhabditida</taxon>
        <taxon>Tylenchina</taxon>
        <taxon>Panagrolaimomorpha</taxon>
        <taxon>Strongyloidoidea</taxon>
        <taxon>Strongyloididae</taxon>
        <taxon>Parastrongyloides</taxon>
    </lineage>
</organism>
<dbReference type="PANTHER" id="PTHR13723:SF281">
    <property type="entry name" value="PAPILIN"/>
    <property type="match status" value="1"/>
</dbReference>
<evidence type="ECO:0000256" key="7">
    <source>
        <dbReference type="ARBA" id="ARBA00022737"/>
    </source>
</evidence>
<dbReference type="PRINTS" id="PR00759">
    <property type="entry name" value="BASICPTASE"/>
</dbReference>
<evidence type="ECO:0000256" key="17">
    <source>
        <dbReference type="SAM" id="MobiDB-lite"/>
    </source>
</evidence>
<feature type="domain" description="BPTI/Kunitz inhibitor" evidence="19">
    <location>
        <begin position="1826"/>
        <end position="1876"/>
    </location>
</feature>
<evidence type="ECO:0000256" key="9">
    <source>
        <dbReference type="ARBA" id="ARBA00022900"/>
    </source>
</evidence>
<evidence type="ECO:0000313" key="23">
    <source>
        <dbReference type="WBParaSite" id="PTRK_0000185600.2"/>
    </source>
</evidence>
<evidence type="ECO:0000256" key="8">
    <source>
        <dbReference type="ARBA" id="ARBA00022869"/>
    </source>
</evidence>
<dbReference type="InterPro" id="IPR007110">
    <property type="entry name" value="Ig-like_dom"/>
</dbReference>
<evidence type="ECO:0000259" key="19">
    <source>
        <dbReference type="PROSITE" id="PS50279"/>
    </source>
</evidence>
<keyword evidence="22" id="KW-1185">Reference proteome</keyword>
<feature type="region of interest" description="Disordered" evidence="17">
    <location>
        <begin position="1323"/>
        <end position="1378"/>
    </location>
</feature>
<sequence length="2023" mass="224651">MRTSLSFTISILLLLGYFNSNTNGFSLKASNLDDNIVKLHPFSPPESSEEIIRQKRQAYQVYVHGDVSVTVDKSGNAETGSWGQWNLEKECSRTCGGGVQIEKRHCTGECTGPSTRYVSCNTDPCDGESDFRAEQCAKQNDIVFDGNYYKWLPYKGKNKCELTCKPENQKFYYKFSDKVIDGTKCEEHSDDICVEGVCLPLGCDGKLGSSLKKDKCGVCGGDSSTCKTVEGFFDERNLSPGYHDIIKLPVGATNIKIEEIRPTTNSLAIKGANGDFYLNGDNKLQPAGTSIRVGGVPFKYEAVNADGSSFEKLSALGPLTEELTISLLFNRGNKDSAVKYEFSVPLEEAPYSYKFEDWTQCSVTCGKGVQTRTIYCVDSDNGARVHDELCEGQNVTKPDTEKSCETVDCEAEWFIGDWEPCTETCGDGGIQFRVVYCHSIFADGRRITIDDGNCTETNERPDTKQSCNRFSCPEWQAGPWSACSEKCGTAKQYRSVTCRSEKEGEEGKLLGAEACNADQKMESERECNLGPCEGLNFVTGDWKLCQRCNDTEETRDVSCQDVKGRKYALEKCLTGNVTTIPDTERSCATPQPCIYEWTTSQWSKCSTECGHGHQTRKVVCAISELGDITVVDEALCAGEKPDVRQNCTNEEKCTGTYFTGPWSNCSETCGGGTQTRMIVCLNYDKQPVPEWCDESTKPAIEQECNVEKCKTCEDGEFGCCPDGVTEAKGEFNEGCSNCTVSEFGCCNDNVTLATGANGKGCPEYIEQESSGEEEEGKEDYIGTTLSPDDEIIGTTEEPKMCNVKNEETGEEAEVPCATAISEEEGDEFPSAENKTIHCSDTEFGCCPDWYTPAEGKDFEGCPIFVLGSCNETEHGCCPDNVTLARGPNLEGCGDSSCAASLFGCCKDRKTIAFGTHYAGCDRSSFPCELSEFGCCADGETAALGKNGTGCGANCLLTKYGCCPDMATVAKGNNNEGCGCQYAKYGCCPDGKSEAKGLNFIGCPESCATSQFGCCPDGKTPARGARNEGCPCQYTRWGCCSDGETAARGPNSEGCDNCHYSKYGCCQDGTTVARGKNYEGCPATTVAPFLVGGTVDPLMIQACSLPQDRGTFCGGGYKLMYYFDTESGDCTAFWYSGCDGNKNRFASADQCKTVCIEPPGKGRCLLPKHEGNQNCKERVVRYAYDARSKSCVGFWYSGCGGNSNSFASWNECKSECEDVEFSVPEVSSEQQQDEESSEVMSGEHPEQQLQQQHQQQQQQNQPTEHQEQPPRDFNENISQMADEDAQRRQEQIDRELREKQEREKQERDRLYQEQLRKHYEALEQRKKETEARQSQQQQQPPATPQRTENLQFPPQHYQQPPAQPQVQPVVSRPAFKKSDSCSLPKQVGKCRGKFQSWYYEIATGTCVEFTFSGCGGNSNRFHTKELCENACMRSTSVEEETHPMAHGRSEMTTSVCDLEKDSRQCSNFLPKWYYNKKDGTCSRFHWGGCEGSSNKFDTEDECKQSCGNHIPACQLPKVTGPCAGKKEFFFFNKDTKQCETFIYGGCLGNTNRFETLASCQAACPLPHTKLQSLKLHKNNTNLYISNTENDHKSDVIKRHDYENPIYSHFNNISNPTMTSALPELCLLPEEGGNCFGSELRYRFDSQTSKCVSFFYTGCNSNANHFTSIESCERACGKYRNQDVCLLPKHTGNCNSATIPKFYYDYEKNECLLFFFGDCEGNGNRFSTKSECEFLCRKEVETKVIENVEKNICLLERDSGPCTDPISQWYFDKNDGVCKRFTYGGCRGNSNRFDTKESCQSACENHYDDKKLESLIIPSMAYSNAFICSLPMQRGSCRGLINMYFFDSKDKKCKLFQYSGCGGSLNKFNTIEECQSACNSIDEITNDEVVPIVKVNGDELILLSHNFSLTCIVDNKLKNDKSTITWYKDSKIIVPSKHVKFVGPNNETIEIIKAGYNDTGFYSCSVGEEEIESMKSYILINAPMKSTNCKNIESKDVCAKVLKNGQCLKKRYKTICCETCKEFHF</sequence>
<feature type="region of interest" description="Disordered" evidence="17">
    <location>
        <begin position="768"/>
        <end position="792"/>
    </location>
</feature>
<evidence type="ECO:0000256" key="10">
    <source>
        <dbReference type="ARBA" id="ARBA00022974"/>
    </source>
</evidence>
<dbReference type="GO" id="GO:0009653">
    <property type="term" value="P:anatomical structure morphogenesis"/>
    <property type="evidence" value="ECO:0007669"/>
    <property type="project" value="UniProtKB-ARBA"/>
</dbReference>
<evidence type="ECO:0000256" key="12">
    <source>
        <dbReference type="ARBA" id="ARBA00023180"/>
    </source>
</evidence>
<dbReference type="Pfam" id="PF00014">
    <property type="entry name" value="Kunitz_BPTI"/>
    <property type="match status" value="9"/>
</dbReference>
<keyword evidence="2" id="KW-0217">Developmental protein</keyword>
<keyword evidence="6 18" id="KW-0732">Signal</keyword>
<keyword evidence="4" id="KW-0272">Extracellular matrix</keyword>
<feature type="disulfide bond" evidence="16">
    <location>
        <begin position="106"/>
        <end position="110"/>
    </location>
</feature>
<feature type="domain" description="BPTI/Kunitz inhibitor" evidence="19">
    <location>
        <begin position="1751"/>
        <end position="1801"/>
    </location>
</feature>
<dbReference type="InterPro" id="IPR013273">
    <property type="entry name" value="ADAMTS/ADAMTS-like"/>
</dbReference>
<dbReference type="FunFam" id="4.10.410.10:FF:000017">
    <property type="entry name" value="papilin isoform X2"/>
    <property type="match status" value="1"/>
</dbReference>
<dbReference type="InterPro" id="IPR036179">
    <property type="entry name" value="Ig-like_dom_sf"/>
</dbReference>
<evidence type="ECO:0000256" key="2">
    <source>
        <dbReference type="ARBA" id="ARBA00022473"/>
    </source>
</evidence>
<dbReference type="InterPro" id="IPR003599">
    <property type="entry name" value="Ig_sub"/>
</dbReference>
<reference evidence="23" key="1">
    <citation type="submission" date="2017-02" db="UniProtKB">
        <authorList>
            <consortium name="WormBaseParasite"/>
        </authorList>
    </citation>
    <scope>IDENTIFICATION</scope>
</reference>
<comment type="similarity">
    <text evidence="14">Belongs to the papilin family.</text>
</comment>
<dbReference type="PROSITE" id="PS50092">
    <property type="entry name" value="TSP1"/>
    <property type="match status" value="6"/>
</dbReference>
<evidence type="ECO:0000313" key="22">
    <source>
        <dbReference type="Proteomes" id="UP000038045"/>
    </source>
</evidence>
<dbReference type="SUPFAM" id="SSF82895">
    <property type="entry name" value="TSP-1 type 1 repeat"/>
    <property type="match status" value="6"/>
</dbReference>
<accession>A0A0N4Z4D8</accession>
<dbReference type="GO" id="GO:0006508">
    <property type="term" value="P:proteolysis"/>
    <property type="evidence" value="ECO:0007669"/>
    <property type="project" value="TreeGrafter"/>
</dbReference>
<feature type="compositionally biased region" description="Basic and acidic residues" evidence="17">
    <location>
        <begin position="1263"/>
        <end position="1272"/>
    </location>
</feature>
<protein>
    <recommendedName>
        <fullName evidence="15">Papilin</fullName>
    </recommendedName>
</protein>
<feature type="domain" description="BPTI/Kunitz inhibitor" evidence="19">
    <location>
        <begin position="1624"/>
        <end position="1674"/>
    </location>
</feature>
<evidence type="ECO:0000259" key="21">
    <source>
        <dbReference type="PROSITE" id="PS50900"/>
    </source>
</evidence>
<feature type="domain" description="Ig-like" evidence="20">
    <location>
        <begin position="1889"/>
        <end position="1979"/>
    </location>
</feature>
<proteinExistence type="inferred from homology"/>
<dbReference type="FunFam" id="2.60.120.830:FF:000001">
    <property type="entry name" value="A disintegrin and metalloproteinase with thrombospondin motifs 1"/>
    <property type="match status" value="1"/>
</dbReference>
<dbReference type="InterPro" id="IPR036383">
    <property type="entry name" value="TSP1_rpt_sf"/>
</dbReference>
<evidence type="ECO:0000256" key="5">
    <source>
        <dbReference type="ARBA" id="ARBA00022690"/>
    </source>
</evidence>
<evidence type="ECO:0000256" key="13">
    <source>
        <dbReference type="ARBA" id="ARBA00023319"/>
    </source>
</evidence>
<dbReference type="Pfam" id="PF05986">
    <property type="entry name" value="ADAMTS_spacer1"/>
    <property type="match status" value="1"/>
</dbReference>
<dbReference type="FunFam" id="2.20.100.10:FF:000005">
    <property type="entry name" value="ADAM metallopeptidase with thrombospondin type 1 motif 9"/>
    <property type="match status" value="2"/>
</dbReference>
<feature type="domain" description="BPTI/Kunitz inhibitor" evidence="19">
    <location>
        <begin position="1380"/>
        <end position="1430"/>
    </location>
</feature>
<dbReference type="InterPro" id="IPR045371">
    <property type="entry name" value="ADAMTS_CR_3"/>
</dbReference>
<name>A0A0N4Z4D8_PARTI</name>
<evidence type="ECO:0000256" key="14">
    <source>
        <dbReference type="ARBA" id="ARBA00061693"/>
    </source>
</evidence>
<dbReference type="InterPro" id="IPR050439">
    <property type="entry name" value="ADAMTS_ADAMTS-like"/>
</dbReference>
<feature type="compositionally biased region" description="Low complexity" evidence="17">
    <location>
        <begin position="1331"/>
        <end position="1372"/>
    </location>
</feature>
<keyword evidence="5" id="KW-0646">Protease inhibitor</keyword>
<feature type="disulfide bond" evidence="16">
    <location>
        <begin position="95"/>
        <end position="125"/>
    </location>
</feature>
<evidence type="ECO:0000256" key="11">
    <source>
        <dbReference type="ARBA" id="ARBA00023157"/>
    </source>
</evidence>
<dbReference type="STRING" id="131310.A0A0N4Z4D8"/>
<dbReference type="InterPro" id="IPR002223">
    <property type="entry name" value="Kunitz_BPTI"/>
</dbReference>
<dbReference type="CDD" id="cd00109">
    <property type="entry name" value="Kunitz-type"/>
    <property type="match status" value="6"/>
</dbReference>
<evidence type="ECO:0000259" key="20">
    <source>
        <dbReference type="PROSITE" id="PS50835"/>
    </source>
</evidence>
<feature type="domain" description="BPTI/Kunitz inhibitor" evidence="19">
    <location>
        <begin position="1455"/>
        <end position="1505"/>
    </location>
</feature>
<evidence type="ECO:0000256" key="16">
    <source>
        <dbReference type="PIRSR" id="PIRSR613273-3"/>
    </source>
</evidence>
<dbReference type="Gene3D" id="4.10.410.10">
    <property type="entry name" value="Pancreatic trypsin inhibitor Kunitz domain"/>
    <property type="match status" value="9"/>
</dbReference>